<name>N8Q696_9GAMM</name>
<dbReference type="Gene3D" id="2.60.120.1140">
    <property type="entry name" value="Protein of unknown function DUF192"/>
    <property type="match status" value="1"/>
</dbReference>
<evidence type="ECO:0008006" key="3">
    <source>
        <dbReference type="Google" id="ProtNLM"/>
    </source>
</evidence>
<accession>N8Q696</accession>
<gene>
    <name evidence="1" type="ORF">F989_00759</name>
</gene>
<dbReference type="Proteomes" id="UP000018426">
    <property type="component" value="Unassembled WGS sequence"/>
</dbReference>
<dbReference type="AlphaFoldDB" id="N8Q696"/>
<evidence type="ECO:0000313" key="2">
    <source>
        <dbReference type="Proteomes" id="UP000018426"/>
    </source>
</evidence>
<protein>
    <recommendedName>
        <fullName evidence="3">DUF192 domain-containing protein</fullName>
    </recommendedName>
</protein>
<dbReference type="HOGENOM" id="CLU_097039_4_0_6"/>
<reference evidence="1 2" key="1">
    <citation type="submission" date="2013-02" db="EMBL/GenBank/DDBJ databases">
        <title>The Genome Sequence of Acinetobacter parvus NIPH 1103.</title>
        <authorList>
            <consortium name="The Broad Institute Genome Sequencing Platform"/>
            <consortium name="The Broad Institute Genome Sequencing Center for Infectious Disease"/>
            <person name="Cerqueira G."/>
            <person name="Feldgarden M."/>
            <person name="Courvalin P."/>
            <person name="Perichon B."/>
            <person name="Grillot-Courvalin C."/>
            <person name="Clermont D."/>
            <person name="Rocha E."/>
            <person name="Yoon E.-J."/>
            <person name="Nemec A."/>
            <person name="Walker B."/>
            <person name="Young S.K."/>
            <person name="Zeng Q."/>
            <person name="Gargeya S."/>
            <person name="Fitzgerald M."/>
            <person name="Haas B."/>
            <person name="Abouelleil A."/>
            <person name="Alvarado L."/>
            <person name="Arachchi H.M."/>
            <person name="Berlin A.M."/>
            <person name="Chapman S.B."/>
            <person name="Dewar J."/>
            <person name="Goldberg J."/>
            <person name="Griggs A."/>
            <person name="Gujja S."/>
            <person name="Hansen M."/>
            <person name="Howarth C."/>
            <person name="Imamovic A."/>
            <person name="Larimer J."/>
            <person name="McCowan C."/>
            <person name="Murphy C."/>
            <person name="Neiman D."/>
            <person name="Pearson M."/>
            <person name="Priest M."/>
            <person name="Roberts A."/>
            <person name="Saif S."/>
            <person name="Shea T."/>
            <person name="Sisk P."/>
            <person name="Sykes S."/>
            <person name="Wortman J."/>
            <person name="Nusbaum C."/>
            <person name="Birren B."/>
        </authorList>
    </citation>
    <scope>NUCLEOTIDE SEQUENCE [LARGE SCALE GENOMIC DNA]</scope>
    <source>
        <strain evidence="1 2">NIPH 1103</strain>
    </source>
</reference>
<dbReference type="PANTHER" id="PTHR37953:SF1">
    <property type="entry name" value="UPF0127 PROTEIN MJ1496"/>
    <property type="match status" value="1"/>
</dbReference>
<dbReference type="InterPro" id="IPR003795">
    <property type="entry name" value="DUF192"/>
</dbReference>
<dbReference type="Pfam" id="PF02643">
    <property type="entry name" value="DUF192"/>
    <property type="match status" value="1"/>
</dbReference>
<dbReference type="EMBL" id="APOL01000018">
    <property type="protein sequence ID" value="ENU34286.1"/>
    <property type="molecule type" value="Genomic_DNA"/>
</dbReference>
<organism evidence="1 2">
    <name type="scientific">Acinetobacter parvus NIPH 1103</name>
    <dbReference type="NCBI Taxonomy" id="1217671"/>
    <lineage>
        <taxon>Bacteria</taxon>
        <taxon>Pseudomonadati</taxon>
        <taxon>Pseudomonadota</taxon>
        <taxon>Gammaproteobacteria</taxon>
        <taxon>Moraxellales</taxon>
        <taxon>Moraxellaceae</taxon>
        <taxon>Acinetobacter</taxon>
    </lineage>
</organism>
<evidence type="ECO:0000313" key="1">
    <source>
        <dbReference type="EMBL" id="ENU34286.1"/>
    </source>
</evidence>
<dbReference type="PANTHER" id="PTHR37953">
    <property type="entry name" value="UPF0127 PROTEIN MJ1496"/>
    <property type="match status" value="1"/>
</dbReference>
<comment type="caution">
    <text evidence="1">The sequence shown here is derived from an EMBL/GenBank/DDBJ whole genome shotgun (WGS) entry which is preliminary data.</text>
</comment>
<sequence length="116" mass="13096">MYLNHSGEKFEILVAKSFFARAGGLLFRKKLMSRQCLLITPCRSIHTIGMRYSIDIIFIDAFGYITDIHYDVKPFKVVSASANACSVVEFLGGELEQLNLSKNNHLFINCVVAQTF</sequence>
<dbReference type="PATRIC" id="fig|1217671.3.peg.742"/>
<dbReference type="InterPro" id="IPR038695">
    <property type="entry name" value="Saro_0823-like_sf"/>
</dbReference>
<proteinExistence type="predicted"/>